<name>Q103A5_NCDV</name>
<keyword evidence="2" id="KW-0946">Virion</keyword>
<dbReference type="EMBL" id="DQ096611">
    <property type="protein sequence ID" value="AAZ75999.1"/>
    <property type="molecule type" value="Genomic_RNA"/>
</dbReference>
<feature type="region of interest" description="Disordered" evidence="1">
    <location>
        <begin position="1"/>
        <end position="31"/>
    </location>
</feature>
<sequence>QHPVYPYRTAQTPLSTTHSPTRSPTRPNPQR</sequence>
<evidence type="ECO:0000256" key="1">
    <source>
        <dbReference type="SAM" id="MobiDB-lite"/>
    </source>
</evidence>
<feature type="non-terminal residue" evidence="2">
    <location>
        <position position="31"/>
    </location>
</feature>
<feature type="non-terminal residue" evidence="2">
    <location>
        <position position="1"/>
    </location>
</feature>
<proteinExistence type="predicted"/>
<evidence type="ECO:0000313" key="2">
    <source>
        <dbReference type="EMBL" id="AAZ75999.1"/>
    </source>
</evidence>
<accession>Q103A5</accession>
<feature type="compositionally biased region" description="Low complexity" evidence="1">
    <location>
        <begin position="12"/>
        <end position="25"/>
    </location>
</feature>
<protein>
    <submittedName>
        <fullName evidence="2">Nucleocapsid protein</fullName>
    </submittedName>
</protein>
<dbReference type="GO" id="GO:0019013">
    <property type="term" value="C:viral nucleocapsid"/>
    <property type="evidence" value="ECO:0007669"/>
    <property type="project" value="UniProtKB-KW"/>
</dbReference>
<keyword evidence="2" id="KW-0543">Viral nucleoprotein</keyword>
<organism evidence="2">
    <name type="scientific">Avian paramyxovirus 1</name>
    <name type="common">NDV</name>
    <name type="synonym">Avian orthoavulavirus 1</name>
    <dbReference type="NCBI Taxonomy" id="2560319"/>
    <lineage>
        <taxon>Viruses</taxon>
        <taxon>Riboviria</taxon>
        <taxon>Orthornavirae</taxon>
        <taxon>Negarnaviricota</taxon>
        <taxon>Haploviricotina</taxon>
        <taxon>Monjiviricetes</taxon>
        <taxon>Mononegavirales</taxon>
        <taxon>Paramyxoviridae</taxon>
        <taxon>Avulavirinae</taxon>
        <taxon>Orthoavulavirus</taxon>
        <taxon>Orthoavulavirus javaense</taxon>
    </lineage>
</organism>
<gene>
    <name evidence="2" type="primary">NP</name>
</gene>
<reference evidence="2" key="1">
    <citation type="journal article" date="2006" name="Virus Res.">
        <title>Third genome size category of avian paramyxovirus serotype 1 (Newcastle disease virus) and evolutionary implications.</title>
        <authorList>
            <person name="Czegledi A."/>
            <person name="Ujvari D."/>
            <person name="Somogyi E."/>
            <person name="Wehmann E."/>
            <person name="Werner O."/>
            <person name="Lomniczi B."/>
        </authorList>
    </citation>
    <scope>NUCLEOTIDE SEQUENCE</scope>
    <source>
        <strain evidence="2">MA-13/02</strain>
    </source>
</reference>